<gene>
    <name evidence="1" type="ORF">H4O21_13995</name>
</gene>
<evidence type="ECO:0000313" key="1">
    <source>
        <dbReference type="EMBL" id="MBB1487718.1"/>
    </source>
</evidence>
<proteinExistence type="predicted"/>
<dbReference type="AlphaFoldDB" id="A0A839IRX7"/>
<reference evidence="1 2" key="1">
    <citation type="submission" date="2020-08" db="EMBL/GenBank/DDBJ databases">
        <title>Oceanospirillum sp. nov. isolated from marine sediment.</title>
        <authorList>
            <person name="Ji X."/>
        </authorList>
    </citation>
    <scope>NUCLEOTIDE SEQUENCE [LARGE SCALE GENOMIC DNA]</scope>
    <source>
        <strain evidence="1 2">D5</strain>
    </source>
</reference>
<sequence length="84" mass="9598">MSSSSEKMSGVDQYLAKVQKLSDAQQQKVAELIDKTQQDLDTWQPSMPEHQQPLDEQMDALYQNVNQELEKAMDLLSKQIKSLS</sequence>
<accession>A0A839IRX7</accession>
<dbReference type="EMBL" id="JACJFM010000018">
    <property type="protein sequence ID" value="MBB1487718.1"/>
    <property type="molecule type" value="Genomic_DNA"/>
</dbReference>
<comment type="caution">
    <text evidence="1">The sequence shown here is derived from an EMBL/GenBank/DDBJ whole genome shotgun (WGS) entry which is preliminary data.</text>
</comment>
<dbReference type="Proteomes" id="UP000565262">
    <property type="component" value="Unassembled WGS sequence"/>
</dbReference>
<protein>
    <submittedName>
        <fullName evidence="1">Uncharacterized protein</fullName>
    </submittedName>
</protein>
<evidence type="ECO:0000313" key="2">
    <source>
        <dbReference type="Proteomes" id="UP000565262"/>
    </source>
</evidence>
<keyword evidence="2" id="KW-1185">Reference proteome</keyword>
<organism evidence="1 2">
    <name type="scientific">Oceanospirillum sediminis</name>
    <dbReference type="NCBI Taxonomy" id="2760088"/>
    <lineage>
        <taxon>Bacteria</taxon>
        <taxon>Pseudomonadati</taxon>
        <taxon>Pseudomonadota</taxon>
        <taxon>Gammaproteobacteria</taxon>
        <taxon>Oceanospirillales</taxon>
        <taxon>Oceanospirillaceae</taxon>
        <taxon>Oceanospirillum</taxon>
    </lineage>
</organism>
<dbReference type="RefSeq" id="WP_182809496.1">
    <property type="nucleotide sequence ID" value="NZ_JACJFM010000018.1"/>
</dbReference>
<name>A0A839IRX7_9GAMM</name>